<sequence>MMKGKRHTNHQILSLWTLGNNSADGIKAFVRDHRCNEVCKAIGLPEVGDSEWENNIPQESVNPTSESQTANHTTPAPRAPRPSGSLTHLLVDSDDDGVLPDPNVFFATHSSFKTLQNTST</sequence>
<accession>A0A5B0PH38</accession>
<reference evidence="6 7" key="1">
    <citation type="submission" date="2019-05" db="EMBL/GenBank/DDBJ databases">
        <title>Emergence of the Ug99 lineage of the wheat stem rust pathogen through somatic hybridization.</title>
        <authorList>
            <person name="Li F."/>
            <person name="Upadhyaya N.M."/>
            <person name="Sperschneider J."/>
            <person name="Matny O."/>
            <person name="Nguyen-Phuc H."/>
            <person name="Mago R."/>
            <person name="Raley C."/>
            <person name="Miller M.E."/>
            <person name="Silverstein K.A.T."/>
            <person name="Henningsen E."/>
            <person name="Hirsch C.D."/>
            <person name="Visser B."/>
            <person name="Pretorius Z.A."/>
            <person name="Steffenson B.J."/>
            <person name="Schwessinger B."/>
            <person name="Dodds P.N."/>
            <person name="Figueroa M."/>
        </authorList>
    </citation>
    <scope>NUCLEOTIDE SEQUENCE [LARGE SCALE GENOMIC DNA]</scope>
    <source>
        <strain evidence="6 7">Ug99</strain>
    </source>
</reference>
<proteinExistence type="predicted"/>
<keyword evidence="1" id="KW-0723">Serine/threonine-protein kinase</keyword>
<keyword evidence="6" id="KW-0251">Elongation factor</keyword>
<feature type="region of interest" description="Disordered" evidence="4">
    <location>
        <begin position="46"/>
        <end position="94"/>
    </location>
</feature>
<dbReference type="AlphaFoldDB" id="A0A5B0PH38"/>
<dbReference type="SUPFAM" id="SSF56112">
    <property type="entry name" value="Protein kinase-like (PK-like)"/>
    <property type="match status" value="1"/>
</dbReference>
<evidence type="ECO:0000313" key="7">
    <source>
        <dbReference type="Proteomes" id="UP000325313"/>
    </source>
</evidence>
<comment type="caution">
    <text evidence="6">The sequence shown here is derived from an EMBL/GenBank/DDBJ whole genome shotgun (WGS) entry which is preliminary data.</text>
</comment>
<gene>
    <name evidence="6" type="primary">EEF2K_9</name>
    <name evidence="6" type="ORF">PGTUg99_013968</name>
</gene>
<feature type="domain" description="Alpha-type protein kinase" evidence="5">
    <location>
        <begin position="1"/>
        <end position="47"/>
    </location>
</feature>
<protein>
    <submittedName>
        <fullName evidence="6">Eukaryotic elongation factor-2 kinase</fullName>
    </submittedName>
</protein>
<dbReference type="EMBL" id="VDEP01000341">
    <property type="protein sequence ID" value="KAA1100316.1"/>
    <property type="molecule type" value="Genomic_DNA"/>
</dbReference>
<dbReference type="GO" id="GO:0005524">
    <property type="term" value="F:ATP binding"/>
    <property type="evidence" value="ECO:0007669"/>
    <property type="project" value="InterPro"/>
</dbReference>
<evidence type="ECO:0000313" key="6">
    <source>
        <dbReference type="EMBL" id="KAA1100316.1"/>
    </source>
</evidence>
<dbReference type="InterPro" id="IPR004166">
    <property type="entry name" value="a-kinase_dom"/>
</dbReference>
<keyword evidence="2" id="KW-0808">Transferase</keyword>
<evidence type="ECO:0000256" key="4">
    <source>
        <dbReference type="SAM" id="MobiDB-lite"/>
    </source>
</evidence>
<dbReference type="PROSITE" id="PS51158">
    <property type="entry name" value="ALPHA_KINASE"/>
    <property type="match status" value="1"/>
</dbReference>
<dbReference type="Proteomes" id="UP000325313">
    <property type="component" value="Unassembled WGS sequence"/>
</dbReference>
<dbReference type="GO" id="GO:0003746">
    <property type="term" value="F:translation elongation factor activity"/>
    <property type="evidence" value="ECO:0007669"/>
    <property type="project" value="UniProtKB-KW"/>
</dbReference>
<evidence type="ECO:0000256" key="3">
    <source>
        <dbReference type="ARBA" id="ARBA00022777"/>
    </source>
</evidence>
<evidence type="ECO:0000256" key="2">
    <source>
        <dbReference type="ARBA" id="ARBA00022679"/>
    </source>
</evidence>
<dbReference type="Gene3D" id="3.20.200.10">
    <property type="entry name" value="MHCK/EF2 kinase"/>
    <property type="match status" value="1"/>
</dbReference>
<evidence type="ECO:0000256" key="1">
    <source>
        <dbReference type="ARBA" id="ARBA00022527"/>
    </source>
</evidence>
<evidence type="ECO:0000259" key="5">
    <source>
        <dbReference type="PROSITE" id="PS51158"/>
    </source>
</evidence>
<keyword evidence="3 6" id="KW-0418">Kinase</keyword>
<keyword evidence="6" id="KW-0648">Protein biosynthesis</keyword>
<feature type="compositionally biased region" description="Polar residues" evidence="4">
    <location>
        <begin position="53"/>
        <end position="74"/>
    </location>
</feature>
<dbReference type="GO" id="GO:0004674">
    <property type="term" value="F:protein serine/threonine kinase activity"/>
    <property type="evidence" value="ECO:0007669"/>
    <property type="project" value="UniProtKB-KW"/>
</dbReference>
<name>A0A5B0PH38_PUCGR</name>
<dbReference type="InterPro" id="IPR011009">
    <property type="entry name" value="Kinase-like_dom_sf"/>
</dbReference>
<organism evidence="6 7">
    <name type="scientific">Puccinia graminis f. sp. tritici</name>
    <dbReference type="NCBI Taxonomy" id="56615"/>
    <lineage>
        <taxon>Eukaryota</taxon>
        <taxon>Fungi</taxon>
        <taxon>Dikarya</taxon>
        <taxon>Basidiomycota</taxon>
        <taxon>Pucciniomycotina</taxon>
        <taxon>Pucciniomycetes</taxon>
        <taxon>Pucciniales</taxon>
        <taxon>Pucciniaceae</taxon>
        <taxon>Puccinia</taxon>
    </lineage>
</organism>